<keyword evidence="3" id="KW-0547">Nucleotide-binding</keyword>
<comment type="subcellular location">
    <subcellularLocation>
        <location evidence="1">Cell membrane</location>
        <topology evidence="1">Multi-pass membrane protein</topology>
    </subcellularLocation>
</comment>
<dbReference type="SUPFAM" id="SSF52540">
    <property type="entry name" value="P-loop containing nucleoside triphosphate hydrolases"/>
    <property type="match status" value="1"/>
</dbReference>
<dbReference type="InterPro" id="IPR003439">
    <property type="entry name" value="ABC_transporter-like_ATP-bd"/>
</dbReference>
<keyword evidence="11" id="KW-1185">Reference proteome</keyword>
<dbReference type="InterPro" id="IPR011527">
    <property type="entry name" value="ABC1_TM_dom"/>
</dbReference>
<dbReference type="InterPro" id="IPR003593">
    <property type="entry name" value="AAA+_ATPase"/>
</dbReference>
<dbReference type="Proteomes" id="UP000192907">
    <property type="component" value="Unassembled WGS sequence"/>
</dbReference>
<dbReference type="InterPro" id="IPR036640">
    <property type="entry name" value="ABC1_TM_sf"/>
</dbReference>
<dbReference type="GO" id="GO:0005886">
    <property type="term" value="C:plasma membrane"/>
    <property type="evidence" value="ECO:0007669"/>
    <property type="project" value="UniProtKB-SubCell"/>
</dbReference>
<dbReference type="GO" id="GO:0015421">
    <property type="term" value="F:ABC-type oligopeptide transporter activity"/>
    <property type="evidence" value="ECO:0007669"/>
    <property type="project" value="TreeGrafter"/>
</dbReference>
<dbReference type="GO" id="GO:0016887">
    <property type="term" value="F:ATP hydrolysis activity"/>
    <property type="evidence" value="ECO:0007669"/>
    <property type="project" value="InterPro"/>
</dbReference>
<dbReference type="GO" id="GO:0005524">
    <property type="term" value="F:ATP binding"/>
    <property type="evidence" value="ECO:0007669"/>
    <property type="project" value="UniProtKB-KW"/>
</dbReference>
<evidence type="ECO:0000259" key="9">
    <source>
        <dbReference type="PROSITE" id="PS50929"/>
    </source>
</evidence>
<sequence length="567" mass="64085">MSLSMYKSYGHNILGHWPLYLAGTLSLLLTTCTEVLIPKFIQWAVDHLTNSQGIPSLFLRETREATLDTMMYAFLIVLCVGWWGRVGWRQLLARRTHDAGHKLKTEFWDSLKHQPLSFTQRYSLGDLMNRATGDWNKSRFIHGFTMVLTFDVVFFTVLSLISMLMIDVTLTLAALVIVPFLPRAIIKLSRREYDQHQVAQETLSELSDSISQAVQTIRLQRSTATELIWKKSLAAKARSYAKEQFEVLRIGWKIFILGAAPTLVAYGVLFTFGVYQYQQGVISIGEFLALQSYVLLLQSPLFELGSVISEWQTGFASFARVHEILRLKKEPLRTQVKPSQKTEAAPTFSVEHMNFRYHEETPCLISISLKIQKGEKIGITGPIGSGKTTLINILAGLLDGYQGRVLVQGFNMEDLGSDWLSETITVVPQKPFLFAGSIRHNLSLGAQVTEERMIAALKMVRLWSDVEEMADGLDTWIGEWGINLSGGQKQRLAIARSLLKHSDVLILDDSLSAVDSVTEHHILSALSQEFEHKTIIWTAHRLSTLQLCDRIFKLEDGRLQQIKEASQ</sequence>
<evidence type="ECO:0000256" key="1">
    <source>
        <dbReference type="ARBA" id="ARBA00004651"/>
    </source>
</evidence>
<dbReference type="SMART" id="SM00382">
    <property type="entry name" value="AAA"/>
    <property type="match status" value="1"/>
</dbReference>
<dbReference type="Pfam" id="PF00005">
    <property type="entry name" value="ABC_tran"/>
    <property type="match status" value="1"/>
</dbReference>
<dbReference type="Gene3D" id="3.40.50.300">
    <property type="entry name" value="P-loop containing nucleotide triphosphate hydrolases"/>
    <property type="match status" value="1"/>
</dbReference>
<feature type="transmembrane region" description="Helical" evidence="7">
    <location>
        <begin position="69"/>
        <end position="88"/>
    </location>
</feature>
<name>A0A1Y6CI51_9BACT</name>
<dbReference type="Pfam" id="PF00664">
    <property type="entry name" value="ABC_membrane"/>
    <property type="match status" value="1"/>
</dbReference>
<dbReference type="PROSITE" id="PS50929">
    <property type="entry name" value="ABC_TM1F"/>
    <property type="match status" value="1"/>
</dbReference>
<proteinExistence type="predicted"/>
<dbReference type="RefSeq" id="WP_132321938.1">
    <property type="nucleotide sequence ID" value="NZ_FWZT01000017.1"/>
</dbReference>
<dbReference type="PANTHER" id="PTHR43394:SF1">
    <property type="entry name" value="ATP-BINDING CASSETTE SUB-FAMILY B MEMBER 10, MITOCHONDRIAL"/>
    <property type="match status" value="1"/>
</dbReference>
<dbReference type="EMBL" id="FWZT01000017">
    <property type="protein sequence ID" value="SMF55647.1"/>
    <property type="molecule type" value="Genomic_DNA"/>
</dbReference>
<dbReference type="STRING" id="1513793.SAMN06296036_117147"/>
<dbReference type="InterPro" id="IPR027417">
    <property type="entry name" value="P-loop_NTPase"/>
</dbReference>
<evidence type="ECO:0000256" key="3">
    <source>
        <dbReference type="ARBA" id="ARBA00022741"/>
    </source>
</evidence>
<dbReference type="Gene3D" id="1.20.1560.10">
    <property type="entry name" value="ABC transporter type 1, transmembrane domain"/>
    <property type="match status" value="1"/>
</dbReference>
<dbReference type="InterPro" id="IPR017871">
    <property type="entry name" value="ABC_transporter-like_CS"/>
</dbReference>
<keyword evidence="5 7" id="KW-1133">Transmembrane helix</keyword>
<evidence type="ECO:0000259" key="8">
    <source>
        <dbReference type="PROSITE" id="PS50893"/>
    </source>
</evidence>
<dbReference type="PANTHER" id="PTHR43394">
    <property type="entry name" value="ATP-DEPENDENT PERMEASE MDL1, MITOCHONDRIAL"/>
    <property type="match status" value="1"/>
</dbReference>
<evidence type="ECO:0000256" key="2">
    <source>
        <dbReference type="ARBA" id="ARBA00022692"/>
    </source>
</evidence>
<reference evidence="11" key="1">
    <citation type="submission" date="2017-04" db="EMBL/GenBank/DDBJ databases">
        <authorList>
            <person name="Varghese N."/>
            <person name="Submissions S."/>
        </authorList>
    </citation>
    <scope>NUCLEOTIDE SEQUENCE [LARGE SCALE GENOMIC DNA]</scope>
    <source>
        <strain evidence="11">RKEM611</strain>
    </source>
</reference>
<dbReference type="PROSITE" id="PS50893">
    <property type="entry name" value="ABC_TRANSPORTER_2"/>
    <property type="match status" value="1"/>
</dbReference>
<keyword evidence="2 7" id="KW-0812">Transmembrane</keyword>
<keyword evidence="6 7" id="KW-0472">Membrane</keyword>
<evidence type="ECO:0000313" key="11">
    <source>
        <dbReference type="Proteomes" id="UP000192907"/>
    </source>
</evidence>
<feature type="transmembrane region" description="Helical" evidence="7">
    <location>
        <begin position="254"/>
        <end position="275"/>
    </location>
</feature>
<dbReference type="OrthoDB" id="5578035at2"/>
<dbReference type="CDD" id="cd03228">
    <property type="entry name" value="ABCC_MRP_Like"/>
    <property type="match status" value="1"/>
</dbReference>
<evidence type="ECO:0000256" key="6">
    <source>
        <dbReference type="ARBA" id="ARBA00023136"/>
    </source>
</evidence>
<evidence type="ECO:0000256" key="7">
    <source>
        <dbReference type="SAM" id="Phobius"/>
    </source>
</evidence>
<dbReference type="InterPro" id="IPR039421">
    <property type="entry name" value="Type_1_exporter"/>
</dbReference>
<organism evidence="10 11">
    <name type="scientific">Pseudobacteriovorax antillogorgiicola</name>
    <dbReference type="NCBI Taxonomy" id="1513793"/>
    <lineage>
        <taxon>Bacteria</taxon>
        <taxon>Pseudomonadati</taxon>
        <taxon>Bdellovibrionota</taxon>
        <taxon>Oligoflexia</taxon>
        <taxon>Oligoflexales</taxon>
        <taxon>Pseudobacteriovoracaceae</taxon>
        <taxon>Pseudobacteriovorax</taxon>
    </lineage>
</organism>
<evidence type="ECO:0000256" key="5">
    <source>
        <dbReference type="ARBA" id="ARBA00022989"/>
    </source>
</evidence>
<protein>
    <submittedName>
        <fullName evidence="10">ATP-binding cassette, subfamily B</fullName>
    </submittedName>
</protein>
<dbReference type="SUPFAM" id="SSF90123">
    <property type="entry name" value="ABC transporter transmembrane region"/>
    <property type="match status" value="1"/>
</dbReference>
<keyword evidence="4 10" id="KW-0067">ATP-binding</keyword>
<evidence type="ECO:0000256" key="4">
    <source>
        <dbReference type="ARBA" id="ARBA00022840"/>
    </source>
</evidence>
<dbReference type="AlphaFoldDB" id="A0A1Y6CI51"/>
<accession>A0A1Y6CI51</accession>
<gene>
    <name evidence="10" type="ORF">SAMN06296036_117147</name>
</gene>
<feature type="transmembrane region" description="Helical" evidence="7">
    <location>
        <begin position="20"/>
        <end position="41"/>
    </location>
</feature>
<feature type="transmembrane region" description="Helical" evidence="7">
    <location>
        <begin position="168"/>
        <end position="186"/>
    </location>
</feature>
<feature type="domain" description="ABC transmembrane type-1" evidence="9">
    <location>
        <begin position="21"/>
        <end position="313"/>
    </location>
</feature>
<feature type="domain" description="ABC transporter" evidence="8">
    <location>
        <begin position="348"/>
        <end position="567"/>
    </location>
</feature>
<feature type="transmembrane region" description="Helical" evidence="7">
    <location>
        <begin position="140"/>
        <end position="162"/>
    </location>
</feature>
<evidence type="ECO:0000313" key="10">
    <source>
        <dbReference type="EMBL" id="SMF55647.1"/>
    </source>
</evidence>
<dbReference type="PROSITE" id="PS00211">
    <property type="entry name" value="ABC_TRANSPORTER_1"/>
    <property type="match status" value="1"/>
</dbReference>